<dbReference type="InterPro" id="IPR038570">
    <property type="entry name" value="HicA_sf"/>
</dbReference>
<accession>A0A1G1WHI8</accession>
<comment type="caution">
    <text evidence="1">The sequence shown here is derived from an EMBL/GenBank/DDBJ whole genome shotgun (WGS) entry which is preliminary data.</text>
</comment>
<gene>
    <name evidence="1" type="ORF">A2Z42_01985</name>
</gene>
<sequence length="77" mass="9095">MPRLRPIKRSLFVKYLLSKGCFLKRTVGGHAVYDRKRLNRPVIIQTHFKEVPINHIKSNLNTLGETLEQFYKDIEDL</sequence>
<protein>
    <recommendedName>
        <fullName evidence="3">Addiction module toxin, HicA family</fullName>
    </recommendedName>
</protein>
<organism evidence="1 2">
    <name type="scientific">Candidatus Woykebacteria bacterium RBG_19FT_COMBO_43_10</name>
    <dbReference type="NCBI Taxonomy" id="1802598"/>
    <lineage>
        <taxon>Bacteria</taxon>
        <taxon>Candidatus Woykeibacteriota</taxon>
    </lineage>
</organism>
<dbReference type="Gene3D" id="3.30.920.30">
    <property type="entry name" value="Hypothetical protein"/>
    <property type="match status" value="1"/>
</dbReference>
<dbReference type="SUPFAM" id="SSF54786">
    <property type="entry name" value="YcfA/nrd intein domain"/>
    <property type="match status" value="1"/>
</dbReference>
<proteinExistence type="predicted"/>
<reference evidence="1 2" key="1">
    <citation type="journal article" date="2016" name="Nat. Commun.">
        <title>Thousands of microbial genomes shed light on interconnected biogeochemical processes in an aquifer system.</title>
        <authorList>
            <person name="Anantharaman K."/>
            <person name="Brown C.T."/>
            <person name="Hug L.A."/>
            <person name="Sharon I."/>
            <person name="Castelle C.J."/>
            <person name="Probst A.J."/>
            <person name="Thomas B.C."/>
            <person name="Singh A."/>
            <person name="Wilkins M.J."/>
            <person name="Karaoz U."/>
            <person name="Brodie E.L."/>
            <person name="Williams K.H."/>
            <person name="Hubbard S.S."/>
            <person name="Banfield J.F."/>
        </authorList>
    </citation>
    <scope>NUCLEOTIDE SEQUENCE [LARGE SCALE GENOMIC DNA]</scope>
</reference>
<dbReference type="AlphaFoldDB" id="A0A1G1WHI8"/>
<evidence type="ECO:0000313" key="2">
    <source>
        <dbReference type="Proteomes" id="UP000176645"/>
    </source>
</evidence>
<dbReference type="Proteomes" id="UP000176645">
    <property type="component" value="Unassembled WGS sequence"/>
</dbReference>
<evidence type="ECO:0008006" key="3">
    <source>
        <dbReference type="Google" id="ProtNLM"/>
    </source>
</evidence>
<dbReference type="EMBL" id="MHCU01000047">
    <property type="protein sequence ID" value="OGY27172.1"/>
    <property type="molecule type" value="Genomic_DNA"/>
</dbReference>
<name>A0A1G1WHI8_9BACT</name>
<evidence type="ECO:0000313" key="1">
    <source>
        <dbReference type="EMBL" id="OGY27172.1"/>
    </source>
</evidence>